<reference evidence="1" key="1">
    <citation type="submission" date="2021-02" db="EMBL/GenBank/DDBJ databases">
        <authorList>
            <person name="Nowell W R."/>
        </authorList>
    </citation>
    <scope>NUCLEOTIDE SEQUENCE</scope>
</reference>
<evidence type="ECO:0000313" key="1">
    <source>
        <dbReference type="EMBL" id="CAF4874280.1"/>
    </source>
</evidence>
<proteinExistence type="predicted"/>
<dbReference type="Proteomes" id="UP000663838">
    <property type="component" value="Unassembled WGS sequence"/>
</dbReference>
<name>A0A821TGZ7_9BILA</name>
<accession>A0A821TGZ7</accession>
<comment type="caution">
    <text evidence="1">The sequence shown here is derived from an EMBL/GenBank/DDBJ whole genome shotgun (WGS) entry which is preliminary data.</text>
</comment>
<gene>
    <name evidence="1" type="ORF">TOA249_LOCUS28735</name>
</gene>
<dbReference type="AlphaFoldDB" id="A0A821TGZ7"/>
<organism evidence="1 2">
    <name type="scientific">Rotaria socialis</name>
    <dbReference type="NCBI Taxonomy" id="392032"/>
    <lineage>
        <taxon>Eukaryota</taxon>
        <taxon>Metazoa</taxon>
        <taxon>Spiralia</taxon>
        <taxon>Gnathifera</taxon>
        <taxon>Rotifera</taxon>
        <taxon>Eurotatoria</taxon>
        <taxon>Bdelloidea</taxon>
        <taxon>Philodinida</taxon>
        <taxon>Philodinidae</taxon>
        <taxon>Rotaria</taxon>
    </lineage>
</organism>
<evidence type="ECO:0000313" key="2">
    <source>
        <dbReference type="Proteomes" id="UP000663838"/>
    </source>
</evidence>
<evidence type="ECO:0008006" key="3">
    <source>
        <dbReference type="Google" id="ProtNLM"/>
    </source>
</evidence>
<protein>
    <recommendedName>
        <fullName evidence="3">F-box domain-containing protein</fullName>
    </recommendedName>
</protein>
<sequence length="669" mass="77112">MKLDELPPELLFKISTYLTLFDNGYSLMGVSNHLDRLLAENKNDRRTLAFHDGRCSYSLYRAFLDDHNGFRTRCLSIFIRSLVLDGFCNITCAYGILSKWADSTPPFLPSVRILTLSNMQFFHKYCYKPLALILACGMENWNDTGRGSLYVLHGVCGRQSCFLRTVNLTLSLKRFTELLFLLQPNEMPCLKHLTVTFERSDSTVSNLEHFAKYHGHGTNDYSHSTMYHCRGIHDDSYRILKHIGGHFDTVTVIHWTTNRGACVMTTVLCIMVTTNVIHLHTLTLRGSHDSDFSMDNVLLIIRHLKMPNLKSLTLIHVQTSLLNQLVEFRQAIHSSSLWLSPDDFRFSLCLPIALRHEYEATEFGDFVFNTSDWLARGWCVRHIVEEHLSSAMLLVYTCPCDLQNDRILVNHRFVTRTINHDRRATVQHMVWLCRNTDNDGINLHSADNVKHSLAVLSRVYHLKWHWAVTTTGFAISRDPCFPSLRLRSFHLQMIGIDDTQIVIYANLLRNLLVNALLLQRLSAPWRVVRELGRCCSSATASYRLRSLFLYFEQPQPNPGHPQPSAEPVDDSILALLFPHLRHLSLYGGFYRMDKPLVNMLQNLIDSFTSVNQYFNMLHVSSTLVRAQPFPRSHFASTEIRKKLCLTRDKSTFSLCTWEHNGVCQLTIWL</sequence>
<dbReference type="EMBL" id="CAJOBS010004110">
    <property type="protein sequence ID" value="CAF4874280.1"/>
    <property type="molecule type" value="Genomic_DNA"/>
</dbReference>